<dbReference type="AlphaFoldDB" id="A0A975N9E3"/>
<protein>
    <submittedName>
        <fullName evidence="1">Uncharacterized protein</fullName>
    </submittedName>
</protein>
<dbReference type="RefSeq" id="WP_215619852.1">
    <property type="nucleotide sequence ID" value="NZ_CP076134.1"/>
</dbReference>
<name>A0A975N9E3_9BRAD</name>
<sequence>MSYCATAGCLSTGGRWFAQALRQNELSQFDIADPERLRGLIRPLNFSSREVAIDRRPREPCFGRGWR</sequence>
<dbReference type="Proteomes" id="UP000680839">
    <property type="component" value="Chromosome"/>
</dbReference>
<proteinExistence type="predicted"/>
<organism evidence="1 2">
    <name type="scientific">Bradyrhizobium sediminis</name>
    <dbReference type="NCBI Taxonomy" id="2840469"/>
    <lineage>
        <taxon>Bacteria</taxon>
        <taxon>Pseudomonadati</taxon>
        <taxon>Pseudomonadota</taxon>
        <taxon>Alphaproteobacteria</taxon>
        <taxon>Hyphomicrobiales</taxon>
        <taxon>Nitrobacteraceae</taxon>
        <taxon>Bradyrhizobium</taxon>
    </lineage>
</organism>
<evidence type="ECO:0000313" key="1">
    <source>
        <dbReference type="EMBL" id="QWG10927.1"/>
    </source>
</evidence>
<reference evidence="1" key="1">
    <citation type="submission" date="2021-06" db="EMBL/GenBank/DDBJ databases">
        <title>Bradyrhizobium sp. S2-20-1 Genome sequencing.</title>
        <authorList>
            <person name="Jin L."/>
        </authorList>
    </citation>
    <scope>NUCLEOTIDE SEQUENCE</scope>
    <source>
        <strain evidence="1">S2-20-1</strain>
    </source>
</reference>
<accession>A0A975N9E3</accession>
<gene>
    <name evidence="1" type="ORF">KMZ29_14150</name>
</gene>
<dbReference type="EMBL" id="CP076134">
    <property type="protein sequence ID" value="QWG10927.1"/>
    <property type="molecule type" value="Genomic_DNA"/>
</dbReference>
<evidence type="ECO:0000313" key="2">
    <source>
        <dbReference type="Proteomes" id="UP000680839"/>
    </source>
</evidence>